<evidence type="ECO:0000313" key="3">
    <source>
        <dbReference type="Proteomes" id="UP001458880"/>
    </source>
</evidence>
<accession>A0AAW1I9S6</accession>
<dbReference type="Pfam" id="PF00665">
    <property type="entry name" value="rve"/>
    <property type="match status" value="1"/>
</dbReference>
<dbReference type="SUPFAM" id="SSF53098">
    <property type="entry name" value="Ribonuclease H-like"/>
    <property type="match status" value="1"/>
</dbReference>
<comment type="caution">
    <text evidence="2">The sequence shown here is derived from an EMBL/GenBank/DDBJ whole genome shotgun (WGS) entry which is preliminary data.</text>
</comment>
<gene>
    <name evidence="2" type="ORF">QE152_g37717</name>
</gene>
<organism evidence="2 3">
    <name type="scientific">Popillia japonica</name>
    <name type="common">Japanese beetle</name>
    <dbReference type="NCBI Taxonomy" id="7064"/>
    <lineage>
        <taxon>Eukaryota</taxon>
        <taxon>Metazoa</taxon>
        <taxon>Ecdysozoa</taxon>
        <taxon>Arthropoda</taxon>
        <taxon>Hexapoda</taxon>
        <taxon>Insecta</taxon>
        <taxon>Pterygota</taxon>
        <taxon>Neoptera</taxon>
        <taxon>Endopterygota</taxon>
        <taxon>Coleoptera</taxon>
        <taxon>Polyphaga</taxon>
        <taxon>Scarabaeiformia</taxon>
        <taxon>Scarabaeidae</taxon>
        <taxon>Rutelinae</taxon>
        <taxon>Popillia</taxon>
    </lineage>
</organism>
<dbReference type="EMBL" id="JASPKY010000755">
    <property type="protein sequence ID" value="KAK9685727.1"/>
    <property type="molecule type" value="Genomic_DNA"/>
</dbReference>
<dbReference type="GO" id="GO:0015074">
    <property type="term" value="P:DNA integration"/>
    <property type="evidence" value="ECO:0007669"/>
    <property type="project" value="InterPro"/>
</dbReference>
<dbReference type="PANTHER" id="PTHR37984">
    <property type="entry name" value="PROTEIN CBG26694"/>
    <property type="match status" value="1"/>
</dbReference>
<dbReference type="AlphaFoldDB" id="A0AAW1I9S6"/>
<dbReference type="PROSITE" id="PS50994">
    <property type="entry name" value="INTEGRASE"/>
    <property type="match status" value="1"/>
</dbReference>
<sequence>MCNKYAKSNTKEPMIPHDIIKQPWQKVGIDLYELNGHVYLIIVDYYSKYPEIVTLNKDLTTHNIIKHMESIFARHDIPRIVMSDSAKQFNSQEYKTFAREWNFQIKLLFQE</sequence>
<dbReference type="InterPro" id="IPR012337">
    <property type="entry name" value="RNaseH-like_sf"/>
</dbReference>
<name>A0AAW1I9S6_POPJA</name>
<dbReference type="Proteomes" id="UP001458880">
    <property type="component" value="Unassembled WGS sequence"/>
</dbReference>
<reference evidence="2 3" key="1">
    <citation type="journal article" date="2024" name="BMC Genomics">
        <title>De novo assembly and annotation of Popillia japonica's genome with initial clues to its potential as an invasive pest.</title>
        <authorList>
            <person name="Cucini C."/>
            <person name="Boschi S."/>
            <person name="Funari R."/>
            <person name="Cardaioli E."/>
            <person name="Iannotti N."/>
            <person name="Marturano G."/>
            <person name="Paoli F."/>
            <person name="Bruttini M."/>
            <person name="Carapelli A."/>
            <person name="Frati F."/>
            <person name="Nardi F."/>
        </authorList>
    </citation>
    <scope>NUCLEOTIDE SEQUENCE [LARGE SCALE GENOMIC DNA]</scope>
    <source>
        <strain evidence="2">DMR45628</strain>
    </source>
</reference>
<dbReference type="InterPro" id="IPR001584">
    <property type="entry name" value="Integrase_cat-core"/>
</dbReference>
<dbReference type="InterPro" id="IPR050951">
    <property type="entry name" value="Retrovirus_Pol_polyprotein"/>
</dbReference>
<protein>
    <submittedName>
        <fullName evidence="2">Integrase core domain</fullName>
    </submittedName>
</protein>
<dbReference type="GO" id="GO:0003676">
    <property type="term" value="F:nucleic acid binding"/>
    <property type="evidence" value="ECO:0007669"/>
    <property type="project" value="InterPro"/>
</dbReference>
<keyword evidence="3" id="KW-1185">Reference proteome</keyword>
<dbReference type="InterPro" id="IPR036397">
    <property type="entry name" value="RNaseH_sf"/>
</dbReference>
<dbReference type="Gene3D" id="3.30.420.10">
    <property type="entry name" value="Ribonuclease H-like superfamily/Ribonuclease H"/>
    <property type="match status" value="1"/>
</dbReference>
<proteinExistence type="predicted"/>
<dbReference type="PANTHER" id="PTHR37984:SF7">
    <property type="entry name" value="INTEGRASE CATALYTIC DOMAIN-CONTAINING PROTEIN"/>
    <property type="match status" value="1"/>
</dbReference>
<feature type="domain" description="Integrase catalytic" evidence="1">
    <location>
        <begin position="19"/>
        <end position="111"/>
    </location>
</feature>
<evidence type="ECO:0000313" key="2">
    <source>
        <dbReference type="EMBL" id="KAK9685727.1"/>
    </source>
</evidence>
<evidence type="ECO:0000259" key="1">
    <source>
        <dbReference type="PROSITE" id="PS50994"/>
    </source>
</evidence>